<dbReference type="STRING" id="1461322.OJ16_14940"/>
<keyword evidence="4" id="KW-1185">Reference proteome</keyword>
<dbReference type="Proteomes" id="UP000031672">
    <property type="component" value="Unassembled WGS sequence"/>
</dbReference>
<evidence type="ECO:0000313" key="4">
    <source>
        <dbReference type="Proteomes" id="UP000031672"/>
    </source>
</evidence>
<dbReference type="Pfam" id="PF18551">
    <property type="entry name" value="TackOD1"/>
    <property type="match status" value="1"/>
</dbReference>
<proteinExistence type="predicted"/>
<feature type="domain" description="GGDEF" evidence="1">
    <location>
        <begin position="318"/>
        <end position="404"/>
    </location>
</feature>
<name>A0A0C2JDX5_9VIBR</name>
<organism evidence="3 4">
    <name type="scientific">Vibrio renipiscarius</name>
    <dbReference type="NCBI Taxonomy" id="1461322"/>
    <lineage>
        <taxon>Bacteria</taxon>
        <taxon>Pseudomonadati</taxon>
        <taxon>Pseudomonadota</taxon>
        <taxon>Gammaproteobacteria</taxon>
        <taxon>Vibrionales</taxon>
        <taxon>Vibrionaceae</taxon>
        <taxon>Vibrio</taxon>
    </lineage>
</organism>
<evidence type="ECO:0000259" key="2">
    <source>
        <dbReference type="Pfam" id="PF18551"/>
    </source>
</evidence>
<feature type="domain" description="Thaumarchaeal output" evidence="2">
    <location>
        <begin position="111"/>
        <end position="288"/>
    </location>
</feature>
<accession>A0A0C2JDX5</accession>
<evidence type="ECO:0000313" key="3">
    <source>
        <dbReference type="EMBL" id="KII76114.1"/>
    </source>
</evidence>
<evidence type="ECO:0000259" key="1">
    <source>
        <dbReference type="Pfam" id="PF00990"/>
    </source>
</evidence>
<gene>
    <name evidence="3" type="ORF">OJ16_14940</name>
</gene>
<dbReference type="Pfam" id="PF00990">
    <property type="entry name" value="GGDEF"/>
    <property type="match status" value="1"/>
</dbReference>
<comment type="caution">
    <text evidence="3">The sequence shown here is derived from an EMBL/GenBank/DDBJ whole genome shotgun (WGS) entry which is preliminary data.</text>
</comment>
<dbReference type="InterPro" id="IPR029787">
    <property type="entry name" value="Nucleotide_cyclase"/>
</dbReference>
<dbReference type="RefSeq" id="WP_040992048.1">
    <property type="nucleotide sequence ID" value="NZ_JTKH01000024.1"/>
</dbReference>
<dbReference type="AlphaFoldDB" id="A0A0C2JDX5"/>
<dbReference type="InterPro" id="IPR043128">
    <property type="entry name" value="Rev_trsase/Diguanyl_cyclase"/>
</dbReference>
<sequence length="451" mass="51406">MSERDSPRYWVGDKPTTDILENAIYVSNINDIPSQLGGILCINLSNHQEIDASLRAFFRQPDRWSWCVYVTTETDYSQCVTDGLFDHATALETWSSIQPRLEAILSQGSIDPLIGWLGIHRRRRVFAFKSLESTSIYSYPIIEALFPDLYSTYRYVLSEQNHGVLEAEQLIDRIRVCPHCSSGHLNYIEVCPDCRSIDIDLQSSLHCFTCGHVGAQQSFQRRGKLECPKCFTQLRHIGVDYDRPLENHVCNHCTSLFVEAGTIAQCLSCRAKIKIEELAVRKYHQFKLGENGEYIYQHGKTIQAPELSIKGKVEIGFFQNLLAWLNKVALRHHEHHTLLALHLPSLDAYGKQYGDASLFSLMAQLTGRLSSLFRDTDICCQYKQDVLLVLMPNTPYSNVDVLQRKLLALSELIEDEDFELNVFSWGLPNAAIDDGISPWLDGLMEHIYAAR</sequence>
<dbReference type="InterPro" id="IPR000160">
    <property type="entry name" value="GGDEF_dom"/>
</dbReference>
<dbReference type="OrthoDB" id="8432393at2"/>
<accession>A0A0C2JMC7</accession>
<dbReference type="SUPFAM" id="SSF55073">
    <property type="entry name" value="Nucleotide cyclase"/>
    <property type="match status" value="1"/>
</dbReference>
<protein>
    <submittedName>
        <fullName evidence="3">Diguanylate cyclase</fullName>
    </submittedName>
</protein>
<dbReference type="InterPro" id="IPR040572">
    <property type="entry name" value="TackOD1"/>
</dbReference>
<dbReference type="Gene3D" id="3.30.70.270">
    <property type="match status" value="1"/>
</dbReference>
<reference evidence="3 4" key="1">
    <citation type="submission" date="2014-11" db="EMBL/GenBank/DDBJ databases">
        <title>Draft Genome Sequence of Vibrio piscirenalis strains CECT 8603T and CECT 8604, two marine Gammaproteobacterium isolated from cultured gilthead sea bream (Sparus aurata).</title>
        <authorList>
            <person name="Arahal D.R."/>
            <person name="Rodrigo-Torres L."/>
            <person name="Lucena T."/>
            <person name="Pujalte M.J."/>
        </authorList>
    </citation>
    <scope>NUCLEOTIDE SEQUENCE [LARGE SCALE GENOMIC DNA]</scope>
    <source>
        <strain evidence="3 4">DCR 1-4-2</strain>
    </source>
</reference>
<dbReference type="EMBL" id="JTKH01000024">
    <property type="protein sequence ID" value="KII76114.1"/>
    <property type="molecule type" value="Genomic_DNA"/>
</dbReference>